<dbReference type="AlphaFoldDB" id="A0A917TVT5"/>
<evidence type="ECO:0000313" key="1">
    <source>
        <dbReference type="EMBL" id="GGM40499.1"/>
    </source>
</evidence>
<dbReference type="OrthoDB" id="2082214at2"/>
<keyword evidence="2" id="KW-1185">Reference proteome</keyword>
<evidence type="ECO:0000313" key="2">
    <source>
        <dbReference type="Proteomes" id="UP000618460"/>
    </source>
</evidence>
<sequence>MELKGWENKGRNLGGPLQKQFYKMISLLKDPAFVSGRNWAELKQDLASEIQTSTSQLGTILTVFKSLQLLPQDSLLRNSPIPREEDLTTDLGNLLYSLIAIEDEISKLPEGSTKDNINGNIQGMFQGFYAESMINFYYPQGGRENSPNPLHPARAILKALDKYGALDKYEFYLLCTFILEDDDQEKEELFEKYLLRYRNNLITFTNNDITQYEKGHQYLPQNLYKAGLVNLTTGRNWKISENNNMTKLRDTLLHDNFLESFYCHLN</sequence>
<organism evidence="1 2">
    <name type="scientific">Paraliobacillus quinghaiensis</name>
    <dbReference type="NCBI Taxonomy" id="470815"/>
    <lineage>
        <taxon>Bacteria</taxon>
        <taxon>Bacillati</taxon>
        <taxon>Bacillota</taxon>
        <taxon>Bacilli</taxon>
        <taxon>Bacillales</taxon>
        <taxon>Bacillaceae</taxon>
        <taxon>Paraliobacillus</taxon>
    </lineage>
</organism>
<name>A0A917TVT5_9BACI</name>
<dbReference type="RefSeq" id="WP_117156785.1">
    <property type="nucleotide sequence ID" value="NZ_BMLG01000023.1"/>
</dbReference>
<reference evidence="1" key="1">
    <citation type="journal article" date="2014" name="Int. J. Syst. Evol. Microbiol.">
        <title>Complete genome sequence of Corynebacterium casei LMG S-19264T (=DSM 44701T), isolated from a smear-ripened cheese.</title>
        <authorList>
            <consortium name="US DOE Joint Genome Institute (JGI-PGF)"/>
            <person name="Walter F."/>
            <person name="Albersmeier A."/>
            <person name="Kalinowski J."/>
            <person name="Ruckert C."/>
        </authorList>
    </citation>
    <scope>NUCLEOTIDE SEQUENCE</scope>
    <source>
        <strain evidence="1">CGMCC 1.6333</strain>
    </source>
</reference>
<protein>
    <submittedName>
        <fullName evidence="1">Uncharacterized protein</fullName>
    </submittedName>
</protein>
<dbReference type="EMBL" id="BMLG01000023">
    <property type="protein sequence ID" value="GGM40499.1"/>
    <property type="molecule type" value="Genomic_DNA"/>
</dbReference>
<dbReference type="Proteomes" id="UP000618460">
    <property type="component" value="Unassembled WGS sequence"/>
</dbReference>
<accession>A0A917TVT5</accession>
<reference evidence="1" key="2">
    <citation type="submission" date="2020-09" db="EMBL/GenBank/DDBJ databases">
        <authorList>
            <person name="Sun Q."/>
            <person name="Zhou Y."/>
        </authorList>
    </citation>
    <scope>NUCLEOTIDE SEQUENCE</scope>
    <source>
        <strain evidence="1">CGMCC 1.6333</strain>
    </source>
</reference>
<comment type="caution">
    <text evidence="1">The sequence shown here is derived from an EMBL/GenBank/DDBJ whole genome shotgun (WGS) entry which is preliminary data.</text>
</comment>
<proteinExistence type="predicted"/>
<gene>
    <name evidence="1" type="ORF">GCM10011351_28330</name>
</gene>